<dbReference type="Proteomes" id="UP000664417">
    <property type="component" value="Unassembled WGS sequence"/>
</dbReference>
<feature type="transmembrane region" description="Helical" evidence="1">
    <location>
        <begin position="320"/>
        <end position="342"/>
    </location>
</feature>
<keyword evidence="1" id="KW-0812">Transmembrane</keyword>
<reference evidence="2" key="1">
    <citation type="submission" date="2021-03" db="EMBL/GenBank/DDBJ databases">
        <authorList>
            <person name="Wang G."/>
        </authorList>
    </citation>
    <scope>NUCLEOTIDE SEQUENCE</scope>
    <source>
        <strain evidence="2">KCTC 12899</strain>
    </source>
</reference>
<gene>
    <name evidence="2" type="ORF">J3U88_07390</name>
</gene>
<dbReference type="EMBL" id="JAFREP010000005">
    <property type="protein sequence ID" value="MBO1318272.1"/>
    <property type="molecule type" value="Genomic_DNA"/>
</dbReference>
<protein>
    <submittedName>
        <fullName evidence="2">Uncharacterized protein</fullName>
    </submittedName>
</protein>
<comment type="caution">
    <text evidence="2">The sequence shown here is derived from an EMBL/GenBank/DDBJ whole genome shotgun (WGS) entry which is preliminary data.</text>
</comment>
<sequence length="401" mass="44649">MKHNPQLIYIILQLQNRREYTFIQAARVGLPERVQRQRRSLANLAKNNSFNGYKRRPGQTESAYRNQMRREYGPLGDCIHVRTVVARNGRPYDAFSGVIFKIALGERLLRIGLLSLATVVFTPLHQPDQFGSFGVSAEEFGLVTRMLHAHKENFAFDAPFQKRDWFTIIPTGAFNAMLEWALGTPPLIPATTAPDLLKKALVDRLRAAGSLPAMIQRDVSELSHSAQKRRGHTVDDSAIPVSPQPHTGFTYDRYLLQRGLPPEANRFLPVIQEGTEVVPVRPPQKRTDSHASGKLLLLPGSLEEAQPQAPSAPSAPKSRFGSMLLVSAAFLVLAFGVGRMFLPSPKMSYVDQVRADQMVMALYAQLDLEVAQEVLAHHYHGPAHSVIVTPDTLESVFIPEP</sequence>
<evidence type="ECO:0000256" key="1">
    <source>
        <dbReference type="SAM" id="Phobius"/>
    </source>
</evidence>
<keyword evidence="1" id="KW-1133">Transmembrane helix</keyword>
<accession>A0A8J7U262</accession>
<keyword evidence="1" id="KW-0472">Membrane</keyword>
<proteinExistence type="predicted"/>
<organism evidence="2 3">
    <name type="scientific">Acanthopleuribacter pedis</name>
    <dbReference type="NCBI Taxonomy" id="442870"/>
    <lineage>
        <taxon>Bacteria</taxon>
        <taxon>Pseudomonadati</taxon>
        <taxon>Acidobacteriota</taxon>
        <taxon>Holophagae</taxon>
        <taxon>Acanthopleuribacterales</taxon>
        <taxon>Acanthopleuribacteraceae</taxon>
        <taxon>Acanthopleuribacter</taxon>
    </lineage>
</organism>
<name>A0A8J7U262_9BACT</name>
<dbReference type="RefSeq" id="WP_207857943.1">
    <property type="nucleotide sequence ID" value="NZ_JAFREP010000005.1"/>
</dbReference>
<dbReference type="AlphaFoldDB" id="A0A8J7U262"/>
<keyword evidence="3" id="KW-1185">Reference proteome</keyword>
<evidence type="ECO:0000313" key="3">
    <source>
        <dbReference type="Proteomes" id="UP000664417"/>
    </source>
</evidence>
<evidence type="ECO:0000313" key="2">
    <source>
        <dbReference type="EMBL" id="MBO1318272.1"/>
    </source>
</evidence>